<proteinExistence type="inferred from homology"/>
<dbReference type="SUPFAM" id="SSF74788">
    <property type="entry name" value="Cullin repeat-like"/>
    <property type="match status" value="1"/>
</dbReference>
<dbReference type="Gene3D" id="1.20.1280.170">
    <property type="entry name" value="Exocyst complex component Exo70"/>
    <property type="match status" value="1"/>
</dbReference>
<feature type="domain" description="Exocyst complex subunit Exo70 C-terminal" evidence="4">
    <location>
        <begin position="7"/>
        <end position="106"/>
    </location>
</feature>
<reference evidence="5" key="2">
    <citation type="journal article" date="2023" name="Int. J. Mol. Sci.">
        <title>De Novo Assembly and Annotation of 11 Diverse Shrub Willow (Salix) Genomes Reveals Novel Gene Organization in Sex-Linked Regions.</title>
        <authorList>
            <person name="Hyden B."/>
            <person name="Feng K."/>
            <person name="Yates T.B."/>
            <person name="Jawdy S."/>
            <person name="Cereghino C."/>
            <person name="Smart L.B."/>
            <person name="Muchero W."/>
        </authorList>
    </citation>
    <scope>NUCLEOTIDE SEQUENCE</scope>
    <source>
        <tissue evidence="5">Shoot tip</tissue>
    </source>
</reference>
<evidence type="ECO:0000256" key="1">
    <source>
        <dbReference type="ARBA" id="ARBA00006756"/>
    </source>
</evidence>
<sequence length="116" mass="13135">MGLDVCMGCFSKIAAQAGFLAFLQFGKTVTESKKDPIKLLKLLDIFASLNKLRLDFNRLFGGAACMEIQNLTRDLIKRVIDGAAEIFWELLVQVELQRQIPPPPDREHPYTGEHHH</sequence>
<protein>
    <recommendedName>
        <fullName evidence="3">Exocyst subunit Exo70 family protein</fullName>
    </recommendedName>
</protein>
<keyword evidence="6" id="KW-1185">Reference proteome</keyword>
<evidence type="ECO:0000256" key="3">
    <source>
        <dbReference type="RuleBase" id="RU365026"/>
    </source>
</evidence>
<dbReference type="GO" id="GO:0006887">
    <property type="term" value="P:exocytosis"/>
    <property type="evidence" value="ECO:0007669"/>
    <property type="project" value="UniProtKB-KW"/>
</dbReference>
<dbReference type="AlphaFoldDB" id="A0A9Q0W165"/>
<dbReference type="GO" id="GO:0005546">
    <property type="term" value="F:phosphatidylinositol-4,5-bisphosphate binding"/>
    <property type="evidence" value="ECO:0007669"/>
    <property type="project" value="InterPro"/>
</dbReference>
<evidence type="ECO:0000259" key="4">
    <source>
        <dbReference type="Pfam" id="PF03081"/>
    </source>
</evidence>
<organism evidence="5 6">
    <name type="scientific">Salix koriyanagi</name>
    <dbReference type="NCBI Taxonomy" id="2511006"/>
    <lineage>
        <taxon>Eukaryota</taxon>
        <taxon>Viridiplantae</taxon>
        <taxon>Streptophyta</taxon>
        <taxon>Embryophyta</taxon>
        <taxon>Tracheophyta</taxon>
        <taxon>Spermatophyta</taxon>
        <taxon>Magnoliopsida</taxon>
        <taxon>eudicotyledons</taxon>
        <taxon>Gunneridae</taxon>
        <taxon>Pentapetalae</taxon>
        <taxon>rosids</taxon>
        <taxon>fabids</taxon>
        <taxon>Malpighiales</taxon>
        <taxon>Salicaceae</taxon>
        <taxon>Saliceae</taxon>
        <taxon>Salix</taxon>
    </lineage>
</organism>
<dbReference type="PANTHER" id="PTHR12542:SF85">
    <property type="entry name" value="EXOCYST SUBUNIT EXO70 FAMILY PROTEIN"/>
    <property type="match status" value="1"/>
</dbReference>
<evidence type="ECO:0000313" key="5">
    <source>
        <dbReference type="EMBL" id="KAJ6758746.1"/>
    </source>
</evidence>
<gene>
    <name evidence="5" type="ORF">OIU74_025408</name>
</gene>
<evidence type="ECO:0000256" key="2">
    <source>
        <dbReference type="ARBA" id="ARBA00022448"/>
    </source>
</evidence>
<comment type="caution">
    <text evidence="5">The sequence shown here is derived from an EMBL/GenBank/DDBJ whole genome shotgun (WGS) entry which is preliminary data.</text>
</comment>
<name>A0A9Q0W165_9ROSI</name>
<evidence type="ECO:0000313" key="6">
    <source>
        <dbReference type="Proteomes" id="UP001151752"/>
    </source>
</evidence>
<comment type="similarity">
    <text evidence="1 3">Belongs to the EXO70 family.</text>
</comment>
<keyword evidence="3" id="KW-0268">Exocytosis</keyword>
<dbReference type="Pfam" id="PF03081">
    <property type="entry name" value="Exo70_C"/>
    <property type="match status" value="1"/>
</dbReference>
<dbReference type="InterPro" id="IPR004140">
    <property type="entry name" value="Exo70"/>
</dbReference>
<dbReference type="InterPro" id="IPR016159">
    <property type="entry name" value="Cullin_repeat-like_dom_sf"/>
</dbReference>
<dbReference type="EMBL" id="JAPFFM010000006">
    <property type="protein sequence ID" value="KAJ6758746.1"/>
    <property type="molecule type" value="Genomic_DNA"/>
</dbReference>
<comment type="function">
    <text evidence="3">Component of the exocyst complex.</text>
</comment>
<dbReference type="PANTHER" id="PTHR12542">
    <property type="entry name" value="EXOCYST COMPLEX PROTEIN EXO70"/>
    <property type="match status" value="1"/>
</dbReference>
<dbReference type="GO" id="GO:0015031">
    <property type="term" value="P:protein transport"/>
    <property type="evidence" value="ECO:0007669"/>
    <property type="project" value="UniProtKB-KW"/>
</dbReference>
<keyword evidence="2 3" id="KW-0813">Transport</keyword>
<dbReference type="InterPro" id="IPR046364">
    <property type="entry name" value="Exo70_C"/>
</dbReference>
<dbReference type="GO" id="GO:0000145">
    <property type="term" value="C:exocyst"/>
    <property type="evidence" value="ECO:0007669"/>
    <property type="project" value="InterPro"/>
</dbReference>
<reference evidence="5" key="1">
    <citation type="submission" date="2022-11" db="EMBL/GenBank/DDBJ databases">
        <authorList>
            <person name="Hyden B.L."/>
            <person name="Feng K."/>
            <person name="Yates T."/>
            <person name="Jawdy S."/>
            <person name="Smart L.B."/>
            <person name="Muchero W."/>
        </authorList>
    </citation>
    <scope>NUCLEOTIDE SEQUENCE</scope>
    <source>
        <tissue evidence="5">Shoot tip</tissue>
    </source>
</reference>
<accession>A0A9Q0W165</accession>
<dbReference type="Proteomes" id="UP001151752">
    <property type="component" value="Chromosome 18"/>
</dbReference>
<keyword evidence="3" id="KW-0653">Protein transport</keyword>